<feature type="region of interest" description="Disordered" evidence="1">
    <location>
        <begin position="1"/>
        <end position="173"/>
    </location>
</feature>
<evidence type="ECO:0000313" key="4">
    <source>
        <dbReference type="Proteomes" id="UP000518752"/>
    </source>
</evidence>
<dbReference type="AlphaFoldDB" id="A0A8H5HZF2"/>
<keyword evidence="4" id="KW-1185">Reference proteome</keyword>
<dbReference type="EMBL" id="JAACJN010000006">
    <property type="protein sequence ID" value="KAF5392254.1"/>
    <property type="molecule type" value="Genomic_DNA"/>
</dbReference>
<keyword evidence="2" id="KW-0472">Membrane</keyword>
<evidence type="ECO:0000313" key="3">
    <source>
        <dbReference type="EMBL" id="KAF5392254.1"/>
    </source>
</evidence>
<feature type="compositionally biased region" description="Low complexity" evidence="1">
    <location>
        <begin position="62"/>
        <end position="88"/>
    </location>
</feature>
<evidence type="ECO:0000256" key="1">
    <source>
        <dbReference type="SAM" id="MobiDB-lite"/>
    </source>
</evidence>
<accession>A0A8H5HZF2</accession>
<comment type="caution">
    <text evidence="3">The sequence shown here is derived from an EMBL/GenBank/DDBJ whole genome shotgun (WGS) entry which is preliminary data.</text>
</comment>
<sequence>MQSRATPNSRKKPHCRSCGSPMEGHKKSECPGYTDGEKSGEKLLLQTTTQLTINTESSARLSKSPVSTPSPKSKSKSKSATESASSSAIQTPDRSADSSSLRFGDSAILANPDSDQKPDLPTTPKARTRSSPPQKLFKYSVSPSLPSPGLALHDISDSDSEADERTAGIRKDNRKPVPVASIYAASESLSATDILEGCKYSSGEYHTGTFYTPVPVHHTTPTSFESSSTLKPKRSSKPTYKYKEWLIVGEDAELVRRVVGDSKPPGSFVRAGDEIVEGPRMVTTQQLIFASVVGGLVVWYLLSLL</sequence>
<protein>
    <submittedName>
        <fullName evidence="3">Uncharacterized protein</fullName>
    </submittedName>
</protein>
<evidence type="ECO:0000256" key="2">
    <source>
        <dbReference type="SAM" id="Phobius"/>
    </source>
</evidence>
<feature type="compositionally biased region" description="Polar residues" evidence="1">
    <location>
        <begin position="89"/>
        <end position="101"/>
    </location>
</feature>
<feature type="transmembrane region" description="Helical" evidence="2">
    <location>
        <begin position="287"/>
        <end position="304"/>
    </location>
</feature>
<organism evidence="3 4">
    <name type="scientific">Collybiopsis confluens</name>
    <dbReference type="NCBI Taxonomy" id="2823264"/>
    <lineage>
        <taxon>Eukaryota</taxon>
        <taxon>Fungi</taxon>
        <taxon>Dikarya</taxon>
        <taxon>Basidiomycota</taxon>
        <taxon>Agaricomycotina</taxon>
        <taxon>Agaricomycetes</taxon>
        <taxon>Agaricomycetidae</taxon>
        <taxon>Agaricales</taxon>
        <taxon>Marasmiineae</taxon>
        <taxon>Omphalotaceae</taxon>
        <taxon>Collybiopsis</taxon>
    </lineage>
</organism>
<reference evidence="3 4" key="1">
    <citation type="journal article" date="2020" name="ISME J.">
        <title>Uncovering the hidden diversity of litter-decomposition mechanisms in mushroom-forming fungi.</title>
        <authorList>
            <person name="Floudas D."/>
            <person name="Bentzer J."/>
            <person name="Ahren D."/>
            <person name="Johansson T."/>
            <person name="Persson P."/>
            <person name="Tunlid A."/>
        </authorList>
    </citation>
    <scope>NUCLEOTIDE SEQUENCE [LARGE SCALE GENOMIC DNA]</scope>
    <source>
        <strain evidence="3 4">CBS 406.79</strain>
    </source>
</reference>
<gene>
    <name evidence="3" type="ORF">D9757_001538</name>
</gene>
<dbReference type="OrthoDB" id="3252109at2759"/>
<keyword evidence="2" id="KW-0812">Transmembrane</keyword>
<proteinExistence type="predicted"/>
<name>A0A8H5HZF2_9AGAR</name>
<keyword evidence="2" id="KW-1133">Transmembrane helix</keyword>
<feature type="compositionally biased region" description="Basic and acidic residues" evidence="1">
    <location>
        <begin position="23"/>
        <end position="41"/>
    </location>
</feature>
<dbReference type="Proteomes" id="UP000518752">
    <property type="component" value="Unassembled WGS sequence"/>
</dbReference>
<feature type="compositionally biased region" description="Low complexity" evidence="1">
    <location>
        <begin position="43"/>
        <end position="52"/>
    </location>
</feature>
<feature type="compositionally biased region" description="Basic and acidic residues" evidence="1">
    <location>
        <begin position="163"/>
        <end position="173"/>
    </location>
</feature>